<dbReference type="PROSITE" id="PS51257">
    <property type="entry name" value="PROKAR_LIPOPROTEIN"/>
    <property type="match status" value="1"/>
</dbReference>
<dbReference type="KEGG" id="anf:AQPE_3775"/>
<keyword evidence="2" id="KW-1185">Reference proteome</keyword>
<sequence length="154" mass="17398">MLRRFLFICAVLVIGISCTYDSLEKESDNSDLIIKTGTVCGWCTVNDTLTITRNAIRYVNYTNCNVNKPSVEKTGQINAAELDALLAKLDFDELKKLDLNSSNVSFDGCDDWIYVKKGTENHYIRFTKNDPKLKPIQAFVDQLNAIKTQYSVAK</sequence>
<protein>
    <recommendedName>
        <fullName evidence="3">Lipoprotein</fullName>
    </recommendedName>
</protein>
<dbReference type="Proteomes" id="UP001193389">
    <property type="component" value="Chromosome"/>
</dbReference>
<evidence type="ECO:0000313" key="2">
    <source>
        <dbReference type="Proteomes" id="UP001193389"/>
    </source>
</evidence>
<proteinExistence type="predicted"/>
<organism evidence="1 2">
    <name type="scientific">Aquipluma nitroreducens</name>
    <dbReference type="NCBI Taxonomy" id="2010828"/>
    <lineage>
        <taxon>Bacteria</taxon>
        <taxon>Pseudomonadati</taxon>
        <taxon>Bacteroidota</taxon>
        <taxon>Bacteroidia</taxon>
        <taxon>Marinilabiliales</taxon>
        <taxon>Prolixibacteraceae</taxon>
        <taxon>Aquipluma</taxon>
    </lineage>
</organism>
<gene>
    <name evidence="1" type="ORF">AQPE_3775</name>
</gene>
<evidence type="ECO:0000313" key="1">
    <source>
        <dbReference type="EMBL" id="BBE19589.1"/>
    </source>
</evidence>
<dbReference type="RefSeq" id="WP_318347820.1">
    <property type="nucleotide sequence ID" value="NZ_AP018694.1"/>
</dbReference>
<name>A0A5K7SDM9_9BACT</name>
<dbReference type="EMBL" id="AP018694">
    <property type="protein sequence ID" value="BBE19589.1"/>
    <property type="molecule type" value="Genomic_DNA"/>
</dbReference>
<accession>A0A5K7SDM9</accession>
<dbReference type="AlphaFoldDB" id="A0A5K7SDM9"/>
<evidence type="ECO:0008006" key="3">
    <source>
        <dbReference type="Google" id="ProtNLM"/>
    </source>
</evidence>
<reference evidence="1" key="1">
    <citation type="journal article" date="2020" name="Int. J. Syst. Evol. Microbiol.">
        <title>Aquipluma nitroreducens gen. nov. sp. nov., a novel facultatively anaerobic bacterium isolated from a freshwater lake.</title>
        <authorList>
            <person name="Watanabe M."/>
            <person name="Kojima H."/>
            <person name="Fukui M."/>
        </authorList>
    </citation>
    <scope>NUCLEOTIDE SEQUENCE</scope>
    <source>
        <strain evidence="1">MeG22</strain>
    </source>
</reference>